<proteinExistence type="predicted"/>
<accession>A0ABV8RJH4</accession>
<comment type="caution">
    <text evidence="2">The sequence shown here is derived from an EMBL/GenBank/DDBJ whole genome shotgun (WGS) entry which is preliminary data.</text>
</comment>
<feature type="region of interest" description="Disordered" evidence="1">
    <location>
        <begin position="179"/>
        <end position="220"/>
    </location>
</feature>
<dbReference type="RefSeq" id="WP_381424553.1">
    <property type="nucleotide sequence ID" value="NZ_JBHSDH010000013.1"/>
</dbReference>
<protein>
    <submittedName>
        <fullName evidence="2">Uncharacterized protein</fullName>
    </submittedName>
</protein>
<evidence type="ECO:0000313" key="3">
    <source>
        <dbReference type="Proteomes" id="UP001595887"/>
    </source>
</evidence>
<gene>
    <name evidence="2" type="ORF">ACFOWX_12380</name>
</gene>
<organism evidence="2 3">
    <name type="scientific">Sphingorhabdus arenilitoris</name>
    <dbReference type="NCBI Taxonomy" id="1490041"/>
    <lineage>
        <taxon>Bacteria</taxon>
        <taxon>Pseudomonadati</taxon>
        <taxon>Pseudomonadota</taxon>
        <taxon>Alphaproteobacteria</taxon>
        <taxon>Sphingomonadales</taxon>
        <taxon>Sphingomonadaceae</taxon>
        <taxon>Sphingorhabdus</taxon>
    </lineage>
</organism>
<evidence type="ECO:0000313" key="2">
    <source>
        <dbReference type="EMBL" id="MFC4293213.1"/>
    </source>
</evidence>
<name>A0ABV8RJH4_9SPHN</name>
<dbReference type="Proteomes" id="UP001595887">
    <property type="component" value="Unassembled WGS sequence"/>
</dbReference>
<reference evidence="3" key="1">
    <citation type="journal article" date="2019" name="Int. J. Syst. Evol. Microbiol.">
        <title>The Global Catalogue of Microorganisms (GCM) 10K type strain sequencing project: providing services to taxonomists for standard genome sequencing and annotation.</title>
        <authorList>
            <consortium name="The Broad Institute Genomics Platform"/>
            <consortium name="The Broad Institute Genome Sequencing Center for Infectious Disease"/>
            <person name="Wu L."/>
            <person name="Ma J."/>
        </authorList>
    </citation>
    <scope>NUCLEOTIDE SEQUENCE [LARGE SCALE GENOMIC DNA]</scope>
    <source>
        <strain evidence="3">CECT 8531</strain>
    </source>
</reference>
<sequence>MPNERKCSYIFGLPLAIAAAMIPITAIAQTSGEKQRSVGGEAAQAIVQPLDDLNLSKDDIPPALLLIQDNPYSMDGLNSCSMVATEIDRLNAVLGPDVDEDAKKTGVAQSALRAGGNLLGSFIPFRGIVRRLSGANAHRRKVQEAVFAGVTRRSFLKGYMASNDCAAFRAGYAGDSSGAAEGYSAMPSADDRYRPIDTTPLQPIMEIQLPASNDAEDNPE</sequence>
<keyword evidence="3" id="KW-1185">Reference proteome</keyword>
<evidence type="ECO:0000256" key="1">
    <source>
        <dbReference type="SAM" id="MobiDB-lite"/>
    </source>
</evidence>
<dbReference type="EMBL" id="JBHSDH010000013">
    <property type="protein sequence ID" value="MFC4293213.1"/>
    <property type="molecule type" value="Genomic_DNA"/>
</dbReference>